<evidence type="ECO:0000256" key="6">
    <source>
        <dbReference type="ARBA" id="ARBA00022741"/>
    </source>
</evidence>
<dbReference type="InterPro" id="IPR023535">
    <property type="entry name" value="TC-AMP_synthase"/>
</dbReference>
<keyword evidence="7 9" id="KW-0067">ATP-binding</keyword>
<dbReference type="GO" id="GO:0005737">
    <property type="term" value="C:cytoplasm"/>
    <property type="evidence" value="ECO:0007669"/>
    <property type="project" value="UniProtKB-SubCell"/>
</dbReference>
<dbReference type="GO" id="GO:0006450">
    <property type="term" value="P:regulation of translational fidelity"/>
    <property type="evidence" value="ECO:0007669"/>
    <property type="project" value="TreeGrafter"/>
</dbReference>
<dbReference type="InterPro" id="IPR017945">
    <property type="entry name" value="DHBP_synth_RibB-like_a/b_dom"/>
</dbReference>
<sequence>MERITLQSGARKMAEGEVIAYATEAVFGLGCDPDNREAVMRLLAIKQRPVEKGLILLAADVDQLRPYVDFDALSDAQRQRVFDSWPGPYTWVVPAKPGVPEWITGQFQSVAVRVTAHPQAADLARLFGKPMVSTSANLSGDEPGRSVAEVQHTLSGRVAGVVDSQVGDSLSPSTIINAITGETLRAG</sequence>
<evidence type="ECO:0000256" key="2">
    <source>
        <dbReference type="ARBA" id="ARBA00022490"/>
    </source>
</evidence>
<gene>
    <name evidence="9" type="primary">tsaC</name>
    <name evidence="11" type="ORF">FCL40_16470</name>
</gene>
<evidence type="ECO:0000256" key="8">
    <source>
        <dbReference type="ARBA" id="ARBA00048366"/>
    </source>
</evidence>
<dbReference type="EMBL" id="SWCI01000016">
    <property type="protein sequence ID" value="TKB46964.1"/>
    <property type="molecule type" value="Genomic_DNA"/>
</dbReference>
<dbReference type="GO" id="GO:0003725">
    <property type="term" value="F:double-stranded RNA binding"/>
    <property type="evidence" value="ECO:0007669"/>
    <property type="project" value="InterPro"/>
</dbReference>
<keyword evidence="12" id="KW-1185">Reference proteome</keyword>
<comment type="catalytic activity">
    <reaction evidence="8 9">
        <text>L-threonine + hydrogencarbonate + ATP = L-threonylcarbamoyladenylate + diphosphate + H2O</text>
        <dbReference type="Rhea" id="RHEA:36407"/>
        <dbReference type="ChEBI" id="CHEBI:15377"/>
        <dbReference type="ChEBI" id="CHEBI:17544"/>
        <dbReference type="ChEBI" id="CHEBI:30616"/>
        <dbReference type="ChEBI" id="CHEBI:33019"/>
        <dbReference type="ChEBI" id="CHEBI:57926"/>
        <dbReference type="ChEBI" id="CHEBI:73682"/>
        <dbReference type="EC" id="2.7.7.87"/>
    </reaction>
</comment>
<dbReference type="HAMAP" id="MF_01852">
    <property type="entry name" value="TsaC"/>
    <property type="match status" value="1"/>
</dbReference>
<keyword evidence="6 9" id="KW-0547">Nucleotide-binding</keyword>
<dbReference type="PROSITE" id="PS51163">
    <property type="entry name" value="YRDC"/>
    <property type="match status" value="1"/>
</dbReference>
<keyword evidence="4 9" id="KW-0819">tRNA processing</keyword>
<organism evidence="11 12">
    <name type="scientific">Ferrimonas sediminicola</name>
    <dbReference type="NCBI Taxonomy" id="2569538"/>
    <lineage>
        <taxon>Bacteria</taxon>
        <taxon>Pseudomonadati</taxon>
        <taxon>Pseudomonadota</taxon>
        <taxon>Gammaproteobacteria</taxon>
        <taxon>Alteromonadales</taxon>
        <taxon>Ferrimonadaceae</taxon>
        <taxon>Ferrimonas</taxon>
    </lineage>
</organism>
<comment type="caution">
    <text evidence="11">The sequence shown here is derived from an EMBL/GenBank/DDBJ whole genome shotgun (WGS) entry which is preliminary data.</text>
</comment>
<comment type="subcellular location">
    <subcellularLocation>
        <location evidence="1 9">Cytoplasm</location>
    </subcellularLocation>
</comment>
<comment type="function">
    <text evidence="9">Required for the formation of a threonylcarbamoyl group on adenosine at position 37 (t(6)A37) in tRNAs that read codons beginning with adenine. Catalyzes the conversion of L-threonine, HCO(3)(-)/CO(2) and ATP to give threonylcarbamoyl-AMP (TC-AMP) as the acyladenylate intermediate, with the release of diphosphate.</text>
</comment>
<protein>
    <recommendedName>
        <fullName evidence="9">Threonylcarbamoyl-AMP synthase</fullName>
        <shortName evidence="9">TC-AMP synthase</shortName>
        <ecNumber evidence="9">2.7.7.87</ecNumber>
    </recommendedName>
    <alternativeName>
        <fullName evidence="9">L-threonylcarbamoyladenylate synthase</fullName>
    </alternativeName>
    <alternativeName>
        <fullName evidence="9">t(6)A37 threonylcarbamoyladenosine biosynthesis protein TsaC</fullName>
    </alternativeName>
    <alternativeName>
        <fullName evidence="9">tRNA threonylcarbamoyladenosine biosynthesis protein TsaC</fullName>
    </alternativeName>
</protein>
<evidence type="ECO:0000256" key="9">
    <source>
        <dbReference type="HAMAP-Rule" id="MF_01852"/>
    </source>
</evidence>
<evidence type="ECO:0000313" key="12">
    <source>
        <dbReference type="Proteomes" id="UP000305674"/>
    </source>
</evidence>
<comment type="similarity">
    <text evidence="9">Belongs to the SUA5 family. TsaC subfamily.</text>
</comment>
<evidence type="ECO:0000259" key="10">
    <source>
        <dbReference type="PROSITE" id="PS51163"/>
    </source>
</evidence>
<feature type="domain" description="YrdC-like" evidence="10">
    <location>
        <begin position="3"/>
        <end position="187"/>
    </location>
</feature>
<dbReference type="Pfam" id="PF01300">
    <property type="entry name" value="Sua5_yciO_yrdC"/>
    <property type="match status" value="1"/>
</dbReference>
<keyword evidence="5 9" id="KW-0548">Nucleotidyltransferase</keyword>
<keyword evidence="2 9" id="KW-0963">Cytoplasm</keyword>
<dbReference type="AlphaFoldDB" id="A0A4U1B8H6"/>
<dbReference type="GO" id="GO:0061710">
    <property type="term" value="F:L-threonylcarbamoyladenylate synthase"/>
    <property type="evidence" value="ECO:0007669"/>
    <property type="project" value="UniProtKB-EC"/>
</dbReference>
<dbReference type="FunFam" id="3.90.870.10:FF:000004">
    <property type="entry name" value="Threonylcarbamoyl-AMP synthase"/>
    <property type="match status" value="1"/>
</dbReference>
<dbReference type="InterPro" id="IPR006070">
    <property type="entry name" value="Sua5-like_dom"/>
</dbReference>
<dbReference type="NCBIfam" id="TIGR00057">
    <property type="entry name" value="L-threonylcarbamoyladenylate synthase"/>
    <property type="match status" value="1"/>
</dbReference>
<evidence type="ECO:0000256" key="7">
    <source>
        <dbReference type="ARBA" id="ARBA00022840"/>
    </source>
</evidence>
<dbReference type="PANTHER" id="PTHR17490">
    <property type="entry name" value="SUA5"/>
    <property type="match status" value="1"/>
</dbReference>
<keyword evidence="3 9" id="KW-0808">Transferase</keyword>
<dbReference type="GO" id="GO:0002949">
    <property type="term" value="P:tRNA threonylcarbamoyladenosine modification"/>
    <property type="evidence" value="ECO:0007669"/>
    <property type="project" value="UniProtKB-UniRule"/>
</dbReference>
<dbReference type="Gene3D" id="3.90.870.10">
    <property type="entry name" value="DHBP synthase"/>
    <property type="match status" value="1"/>
</dbReference>
<dbReference type="EC" id="2.7.7.87" evidence="9"/>
<accession>A0A4U1B8H6</accession>
<proteinExistence type="inferred from homology"/>
<evidence type="ECO:0000256" key="1">
    <source>
        <dbReference type="ARBA" id="ARBA00004496"/>
    </source>
</evidence>
<evidence type="ECO:0000313" key="11">
    <source>
        <dbReference type="EMBL" id="TKB46964.1"/>
    </source>
</evidence>
<dbReference type="SUPFAM" id="SSF55821">
    <property type="entry name" value="YrdC/RibB"/>
    <property type="match status" value="1"/>
</dbReference>
<evidence type="ECO:0000256" key="4">
    <source>
        <dbReference type="ARBA" id="ARBA00022694"/>
    </source>
</evidence>
<dbReference type="RefSeq" id="WP_136854399.1">
    <property type="nucleotide sequence ID" value="NZ_SWCI01000016.1"/>
</dbReference>
<evidence type="ECO:0000256" key="5">
    <source>
        <dbReference type="ARBA" id="ARBA00022695"/>
    </source>
</evidence>
<dbReference type="OrthoDB" id="9814580at2"/>
<dbReference type="GO" id="GO:0005524">
    <property type="term" value="F:ATP binding"/>
    <property type="evidence" value="ECO:0007669"/>
    <property type="project" value="UniProtKB-UniRule"/>
</dbReference>
<dbReference type="PANTHER" id="PTHR17490:SF18">
    <property type="entry name" value="THREONYLCARBAMOYL-AMP SYNTHASE"/>
    <property type="match status" value="1"/>
</dbReference>
<evidence type="ECO:0000256" key="3">
    <source>
        <dbReference type="ARBA" id="ARBA00022679"/>
    </source>
</evidence>
<reference evidence="11 12" key="1">
    <citation type="submission" date="2019-04" db="EMBL/GenBank/DDBJ databases">
        <authorList>
            <person name="Hwang J.C."/>
        </authorList>
    </citation>
    <scope>NUCLEOTIDE SEQUENCE [LARGE SCALE GENOMIC DNA]</scope>
    <source>
        <strain evidence="11 12">IMCC35001</strain>
    </source>
</reference>
<dbReference type="InterPro" id="IPR050156">
    <property type="entry name" value="TC-AMP_synthase_SUA5"/>
</dbReference>
<dbReference type="GO" id="GO:0000049">
    <property type="term" value="F:tRNA binding"/>
    <property type="evidence" value="ECO:0007669"/>
    <property type="project" value="TreeGrafter"/>
</dbReference>
<dbReference type="Proteomes" id="UP000305674">
    <property type="component" value="Unassembled WGS sequence"/>
</dbReference>
<name>A0A4U1B8H6_9GAMM</name>